<protein>
    <submittedName>
        <fullName evidence="2">Uncharacterized protein</fullName>
    </submittedName>
</protein>
<dbReference type="Proteomes" id="UP000322699">
    <property type="component" value="Unassembled WGS sequence"/>
</dbReference>
<keyword evidence="1" id="KW-1133">Transmembrane helix</keyword>
<dbReference type="AlphaFoldDB" id="A0A5B1CAG0"/>
<sequence length="140" mass="15044">MDVSSLELAIYFVLPPLLLGIASYATADFFVIVAGLTVKREVKRDTGVTAMTILIIATSTVAFLTYWTTKQPATTIVSATVAYFVAGGLSYAWLVHDYCDRGTKHRFTPIGIKRGFSLSALLSLFTAGPASLVAWFVIGG</sequence>
<feature type="transmembrane region" description="Helical" evidence="1">
    <location>
        <begin position="12"/>
        <end position="36"/>
    </location>
</feature>
<proteinExistence type="predicted"/>
<name>A0A5B1CAG0_9BACT</name>
<reference evidence="2 3" key="1">
    <citation type="submission" date="2019-08" db="EMBL/GenBank/DDBJ databases">
        <title>Deep-cultivation of Planctomycetes and their phenomic and genomic characterization uncovers novel biology.</title>
        <authorList>
            <person name="Wiegand S."/>
            <person name="Jogler M."/>
            <person name="Boedeker C."/>
            <person name="Pinto D."/>
            <person name="Vollmers J."/>
            <person name="Rivas-Marin E."/>
            <person name="Kohn T."/>
            <person name="Peeters S.H."/>
            <person name="Heuer A."/>
            <person name="Rast P."/>
            <person name="Oberbeckmann S."/>
            <person name="Bunk B."/>
            <person name="Jeske O."/>
            <person name="Meyerdierks A."/>
            <person name="Storesund J.E."/>
            <person name="Kallscheuer N."/>
            <person name="Luecker S."/>
            <person name="Lage O.M."/>
            <person name="Pohl T."/>
            <person name="Merkel B.J."/>
            <person name="Hornburger P."/>
            <person name="Mueller R.-W."/>
            <person name="Bruemmer F."/>
            <person name="Labrenz M."/>
            <person name="Spormann A.M."/>
            <person name="Op Den Camp H."/>
            <person name="Overmann J."/>
            <person name="Amann R."/>
            <person name="Jetten M.S.M."/>
            <person name="Mascher T."/>
            <person name="Medema M.H."/>
            <person name="Devos D.P."/>
            <person name="Kaster A.-K."/>
            <person name="Ovreas L."/>
            <person name="Rohde M."/>
            <person name="Galperin M.Y."/>
            <person name="Jogler C."/>
        </authorList>
    </citation>
    <scope>NUCLEOTIDE SEQUENCE [LARGE SCALE GENOMIC DNA]</scope>
    <source>
        <strain evidence="2 3">LF1</strain>
    </source>
</reference>
<comment type="caution">
    <text evidence="2">The sequence shown here is derived from an EMBL/GenBank/DDBJ whole genome shotgun (WGS) entry which is preliminary data.</text>
</comment>
<accession>A0A5B1CAG0</accession>
<evidence type="ECO:0000313" key="3">
    <source>
        <dbReference type="Proteomes" id="UP000322699"/>
    </source>
</evidence>
<feature type="transmembrane region" description="Helical" evidence="1">
    <location>
        <begin position="115"/>
        <end position="138"/>
    </location>
</feature>
<evidence type="ECO:0000313" key="2">
    <source>
        <dbReference type="EMBL" id="KAA1257526.1"/>
    </source>
</evidence>
<keyword evidence="1" id="KW-0472">Membrane</keyword>
<organism evidence="2 3">
    <name type="scientific">Rubripirellula obstinata</name>
    <dbReference type="NCBI Taxonomy" id="406547"/>
    <lineage>
        <taxon>Bacteria</taxon>
        <taxon>Pseudomonadati</taxon>
        <taxon>Planctomycetota</taxon>
        <taxon>Planctomycetia</taxon>
        <taxon>Pirellulales</taxon>
        <taxon>Pirellulaceae</taxon>
        <taxon>Rubripirellula</taxon>
    </lineage>
</organism>
<feature type="transmembrane region" description="Helical" evidence="1">
    <location>
        <begin position="73"/>
        <end position="94"/>
    </location>
</feature>
<feature type="transmembrane region" description="Helical" evidence="1">
    <location>
        <begin position="48"/>
        <end position="67"/>
    </location>
</feature>
<keyword evidence="1" id="KW-0812">Transmembrane</keyword>
<gene>
    <name evidence="2" type="ORF">LF1_00130</name>
</gene>
<dbReference type="EMBL" id="VRLW01000001">
    <property type="protein sequence ID" value="KAA1257526.1"/>
    <property type="molecule type" value="Genomic_DNA"/>
</dbReference>
<evidence type="ECO:0000256" key="1">
    <source>
        <dbReference type="SAM" id="Phobius"/>
    </source>
</evidence>
<keyword evidence="3" id="KW-1185">Reference proteome</keyword>